<feature type="compositionally biased region" description="Basic residues" evidence="1">
    <location>
        <begin position="880"/>
        <end position="899"/>
    </location>
</feature>
<feature type="compositionally biased region" description="Basic and acidic residues" evidence="1">
    <location>
        <begin position="728"/>
        <end position="742"/>
    </location>
</feature>
<dbReference type="RefSeq" id="WP_375523347.1">
    <property type="nucleotide sequence ID" value="NZ_JBHILM010000001.1"/>
</dbReference>
<dbReference type="SUPFAM" id="SSF69279">
    <property type="entry name" value="Phage tail proteins"/>
    <property type="match status" value="1"/>
</dbReference>
<evidence type="ECO:0000313" key="4">
    <source>
        <dbReference type="Proteomes" id="UP001580407"/>
    </source>
</evidence>
<evidence type="ECO:0000259" key="2">
    <source>
        <dbReference type="Pfam" id="PF04717"/>
    </source>
</evidence>
<organism evidence="3 4">
    <name type="scientific">Paenibacillus terreus</name>
    <dbReference type="NCBI Taxonomy" id="1387834"/>
    <lineage>
        <taxon>Bacteria</taxon>
        <taxon>Bacillati</taxon>
        <taxon>Bacillota</taxon>
        <taxon>Bacilli</taxon>
        <taxon>Bacillales</taxon>
        <taxon>Paenibacillaceae</taxon>
        <taxon>Paenibacillus</taxon>
    </lineage>
</organism>
<accession>A0ABV5B3P9</accession>
<dbReference type="Proteomes" id="UP001580407">
    <property type="component" value="Unassembled WGS sequence"/>
</dbReference>
<dbReference type="InterPro" id="IPR006531">
    <property type="entry name" value="Gp5/Vgr_OB"/>
</dbReference>
<feature type="compositionally biased region" description="Gly residues" evidence="1">
    <location>
        <begin position="703"/>
        <end position="727"/>
    </location>
</feature>
<dbReference type="Pfam" id="PF04717">
    <property type="entry name" value="Phage_base_V"/>
    <property type="match status" value="1"/>
</dbReference>
<keyword evidence="4" id="KW-1185">Reference proteome</keyword>
<protein>
    <submittedName>
        <fullName evidence="3">Contractile injection system protein, VgrG/Pvc8 family</fullName>
    </submittedName>
</protein>
<sequence length="899" mass="97995">MAAIHTWKGYGHIKLVAPYEIQSLGTLEIRRRVGEHARLYLTAMLPDEHKDQSVQLKVKEETVEIQETDADGALVRVLFHGRVEQLEIGTVRGVYQLKLEAVSHSFLLDRKVESRSFQLGSQSTSEVIERVVMSYDGADLIDTTDGADRLESLVLQYRETDWEFIKRLASVSGAVIIPESAASSPKLWIGVPDGALEELPQDVPFTVGRDLAAYGQVQAAGLKASPADFTYYEVETEKWLNLGDKVNFRGKELAVAAAVSVLKDGTLVHTYTLRLESGIRQPFYLNDRITGVSLDGKIIDVQKDRVRVHLDIDEIQDKSLAVWLPFESPYTAEGSSGLYVMPQLGDAVQVYFQSAREEEAMVRGSVRKSGQPSPKLENPNTKYWGTNYGKELKFGTSDMSLTATEGSLFISLEDSGGITIQSDSSIVMSAKKDLEWTSEKKIGITAQQAIYLLSGSSSLVLDGNSDIRGEEVELDGLIKAPVSVEDLEPQPEAPFAEEEKKEEKKGFWNKFLDVTQVVLDVVGCIPVVGEIADLANAGISLARGDYVGAALSVASAIPFAGWAATGAKAARKVAQATKLGSKAVKAVDKAATVVKSAKEVAESLTVAGMGSLGKVYTGARSMGSNLNQADVLQKLKTAMQNLETNRPRMAMAMSMASGTAVNYYKSEAQEAAVAKIQEEGWAPQEAITLLGILTNGGRRKGGHGGSSGIVSGGGSGHGSDSGGSGKPGDGKKSKVKGDFPLNDSEKFDNYIEDIEKQTNRKISQEQKDLLKKDLEENDYGELNKSGKEKHRKDFSDKKDELIAEWEKKTGQSWPKHGKLVKSKRGKVLRNPTSPYDAHEVIPNMCGGPLKWYNIHPARWPDEHQGGIHRKGGVWNNLFGKKGKLTTGKRNKVLRNPKSP</sequence>
<comment type="caution">
    <text evidence="3">The sequence shown here is derived from an EMBL/GenBank/DDBJ whole genome shotgun (WGS) entry which is preliminary data.</text>
</comment>
<reference evidence="3 4" key="1">
    <citation type="submission" date="2024-09" db="EMBL/GenBank/DDBJ databases">
        <authorList>
            <person name="Ruan L."/>
        </authorList>
    </citation>
    <scope>NUCLEOTIDE SEQUENCE [LARGE SCALE GENOMIC DNA]</scope>
    <source>
        <strain evidence="3 4">D33</strain>
    </source>
</reference>
<dbReference type="EMBL" id="JBHILM010000001">
    <property type="protein sequence ID" value="MFB5679509.1"/>
    <property type="molecule type" value="Genomic_DNA"/>
</dbReference>
<dbReference type="CDD" id="cd20745">
    <property type="entry name" value="FIX_RhsA_AHH_HNH-like"/>
    <property type="match status" value="1"/>
</dbReference>
<evidence type="ECO:0000313" key="3">
    <source>
        <dbReference type="EMBL" id="MFB5679509.1"/>
    </source>
</evidence>
<feature type="region of interest" description="Disordered" evidence="1">
    <location>
        <begin position="698"/>
        <end position="742"/>
    </location>
</feature>
<feature type="region of interest" description="Disordered" evidence="1">
    <location>
        <begin position="808"/>
        <end position="835"/>
    </location>
</feature>
<feature type="domain" description="Gp5/Type VI secretion system Vgr protein OB-fold" evidence="2">
    <location>
        <begin position="299"/>
        <end position="365"/>
    </location>
</feature>
<dbReference type="Gene3D" id="2.30.110.50">
    <property type="match status" value="1"/>
</dbReference>
<evidence type="ECO:0000256" key="1">
    <source>
        <dbReference type="SAM" id="MobiDB-lite"/>
    </source>
</evidence>
<dbReference type="Gene3D" id="3.55.50.10">
    <property type="entry name" value="Baseplate protein-like domains"/>
    <property type="match status" value="1"/>
</dbReference>
<feature type="region of interest" description="Disordered" evidence="1">
    <location>
        <begin position="878"/>
        <end position="899"/>
    </location>
</feature>
<proteinExistence type="predicted"/>
<gene>
    <name evidence="3" type="ORF">ACE3NQ_01115</name>
</gene>
<dbReference type="Pfam" id="PF05954">
    <property type="entry name" value="Phage_GPD"/>
    <property type="match status" value="1"/>
</dbReference>
<name>A0ABV5B3P9_9BACL</name>
<feature type="compositionally biased region" description="Basic residues" evidence="1">
    <location>
        <begin position="815"/>
        <end position="827"/>
    </location>
</feature>